<dbReference type="KEGG" id="taer:GT409_12765"/>
<evidence type="ECO:0000256" key="2">
    <source>
        <dbReference type="SAM" id="SignalP"/>
    </source>
</evidence>
<keyword evidence="1" id="KW-0472">Membrane</keyword>
<accession>A0A6P1MGR6</accession>
<dbReference type="Proteomes" id="UP000464954">
    <property type="component" value="Chromosome"/>
</dbReference>
<evidence type="ECO:0000313" key="4">
    <source>
        <dbReference type="Proteomes" id="UP000464954"/>
    </source>
</evidence>
<keyword evidence="4" id="KW-1185">Reference proteome</keyword>
<feature type="chain" id="PRO_5026770514" evidence="2">
    <location>
        <begin position="33"/>
        <end position="650"/>
    </location>
</feature>
<proteinExistence type="predicted"/>
<dbReference type="GO" id="GO:0005975">
    <property type="term" value="P:carbohydrate metabolic process"/>
    <property type="evidence" value="ECO:0007669"/>
    <property type="project" value="InterPro"/>
</dbReference>
<organism evidence="3 4">
    <name type="scientific">Tichowtungia aerotolerans</name>
    <dbReference type="NCBI Taxonomy" id="2697043"/>
    <lineage>
        <taxon>Bacteria</taxon>
        <taxon>Pseudomonadati</taxon>
        <taxon>Kiritimatiellota</taxon>
        <taxon>Tichowtungiia</taxon>
        <taxon>Tichowtungiales</taxon>
        <taxon>Tichowtungiaceae</taxon>
        <taxon>Tichowtungia</taxon>
    </lineage>
</organism>
<evidence type="ECO:0000256" key="1">
    <source>
        <dbReference type="SAM" id="Phobius"/>
    </source>
</evidence>
<name>A0A6P1MGR6_9BACT</name>
<dbReference type="SUPFAM" id="SSF88713">
    <property type="entry name" value="Glycoside hydrolase/deacetylase"/>
    <property type="match status" value="1"/>
</dbReference>
<evidence type="ECO:0000313" key="3">
    <source>
        <dbReference type="EMBL" id="QHI70275.1"/>
    </source>
</evidence>
<feature type="transmembrane region" description="Helical" evidence="1">
    <location>
        <begin position="622"/>
        <end position="641"/>
    </location>
</feature>
<reference evidence="3 4" key="1">
    <citation type="submission" date="2020-01" db="EMBL/GenBank/DDBJ databases">
        <title>Ponticoccus aerotolerans gen. nov., sp. nov., an anaerobic bacterium and proposal of Ponticoccusceae fam. nov., Ponticoccusles ord. nov. and Ponticoccuse classis nov. in the phylum Kiritimatiellaeota.</title>
        <authorList>
            <person name="Zhou L.Y."/>
            <person name="Du Z.J."/>
        </authorList>
    </citation>
    <scope>NUCLEOTIDE SEQUENCE [LARGE SCALE GENOMIC DNA]</scope>
    <source>
        <strain evidence="3 4">S-5007</strain>
    </source>
</reference>
<dbReference type="EMBL" id="CP047593">
    <property type="protein sequence ID" value="QHI70275.1"/>
    <property type="molecule type" value="Genomic_DNA"/>
</dbReference>
<feature type="signal peptide" evidence="2">
    <location>
        <begin position="1"/>
        <end position="32"/>
    </location>
</feature>
<protein>
    <submittedName>
        <fullName evidence="3">Uncharacterized protein</fullName>
    </submittedName>
</protein>
<keyword evidence="1" id="KW-1133">Transmembrane helix</keyword>
<keyword evidence="1" id="KW-0812">Transmembrane</keyword>
<sequence>MNKQSVRKKKPFLNTVAVTAFSAWFFCGTAFAARVVFFSANPSNPTVEERLKLACRFYGIDLVYGADAATDETPTAAVIEAGALGALSPSDLPANNRALLIAGITFQTSEKKLREWAGEPVASGRQVIRNAVGSFVTVSAKNRELAAELVGQKLPVDIAEGYQLTTVSGQPVISYQDGRPLFVRVGSPDQPVFLLADLSVIDPPNSSIRFYDQGFFAEIAPYLMFLRNTFREYGWHADHDYANLTIDDPWLCRSYGNLDFQELLNEMGLADFHTTIAYIPWNYDQKSAPEVLKMFRDRPDRFSLCVHGNNHDHREFYSYEPRPDAEWPARPLADQDADLRQGLARIARFEQGSGLSVDRVMVFPHGIAPDPTLGLLKRYNYKATSNAGYVPLDTPPPEDSLFWLRRVSDRFGGGFASLDRTEPANRTSADIAIDLFLDNPVLFVEHLRFFSGSRAAFNPFAREVNTIQPDVHWVGLGSLIEHLYLMRLEDDGTWTVHSFSPEIVLENPDGQSRRYRVLKSDDGRVPVAQVLVDGADAEFTWNHEGLLVVDLSVPPYQQRRIQIVFENNFAVENEDLSKPDRRVNMLRYLSSIRDQYLTAGPLGALIDRYYYNSNLYHFGMKILLPVAAVLLLLPVLLFVFVRKKMKRRHG</sequence>
<keyword evidence="2" id="KW-0732">Signal</keyword>
<dbReference type="InterPro" id="IPR011330">
    <property type="entry name" value="Glyco_hydro/deAcase_b/a-brl"/>
</dbReference>
<dbReference type="RefSeq" id="WP_160629452.1">
    <property type="nucleotide sequence ID" value="NZ_CP047593.1"/>
</dbReference>
<gene>
    <name evidence="3" type="ORF">GT409_12765</name>
</gene>
<dbReference type="AlphaFoldDB" id="A0A6P1MGR6"/>